<dbReference type="GO" id="GO:0019379">
    <property type="term" value="P:sulfate assimilation, phosphoadenylyl sulfate reduction by phosphoadenylyl-sulfate reductase (thioredoxin)"/>
    <property type="evidence" value="ECO:0007669"/>
    <property type="project" value="UniProtKB-UniRule"/>
</dbReference>
<dbReference type="Pfam" id="PF01507">
    <property type="entry name" value="PAPS_reduct"/>
    <property type="match status" value="1"/>
</dbReference>
<dbReference type="GO" id="GO:0051539">
    <property type="term" value="F:4 iron, 4 sulfur cluster binding"/>
    <property type="evidence" value="ECO:0007669"/>
    <property type="project" value="UniProtKB-UniRule"/>
</dbReference>
<dbReference type="GO" id="GO:0070814">
    <property type="term" value="P:hydrogen sulfide biosynthetic process"/>
    <property type="evidence" value="ECO:0007669"/>
    <property type="project" value="UniProtKB-UniRule"/>
</dbReference>
<dbReference type="GO" id="GO:0004604">
    <property type="term" value="F:phosphoadenylyl-sulfate reductase (thioredoxin) activity"/>
    <property type="evidence" value="ECO:0007669"/>
    <property type="project" value="UniProtKB-UniRule"/>
</dbReference>
<comment type="cofactor">
    <cofactor evidence="4">
        <name>[4Fe-4S] cluster</name>
        <dbReference type="ChEBI" id="CHEBI:49883"/>
    </cofactor>
    <text evidence="4">Binds 1 [4Fe-4S] cluster per subunit.</text>
</comment>
<evidence type="ECO:0000256" key="2">
    <source>
        <dbReference type="ARBA" id="ARBA00023002"/>
    </source>
</evidence>
<dbReference type="GO" id="GO:0046872">
    <property type="term" value="F:metal ion binding"/>
    <property type="evidence" value="ECO:0007669"/>
    <property type="project" value="UniProtKB-KW"/>
</dbReference>
<dbReference type="NCBIfam" id="TIGR00434">
    <property type="entry name" value="cysH"/>
    <property type="match status" value="1"/>
</dbReference>
<keyword evidence="4" id="KW-0411">Iron-sulfur</keyword>
<comment type="caution">
    <text evidence="6">The sequence shown here is derived from an EMBL/GenBank/DDBJ whole genome shotgun (WGS) entry which is preliminary data.</text>
</comment>
<protein>
    <recommendedName>
        <fullName evidence="4">Adenosine 5'-phosphosulfate reductase</fullName>
        <shortName evidence="4">APS reductase</shortName>
        <ecNumber evidence="4">1.8.4.10</ecNumber>
    </recommendedName>
    <alternativeName>
        <fullName evidence="4">5'-adenylylsulfate reductase</fullName>
    </alternativeName>
    <alternativeName>
        <fullName evidence="4">Thioredoxin-dependent 5'-adenylylsulfate reductase</fullName>
    </alternativeName>
</protein>
<dbReference type="EMBL" id="JACIIX010000002">
    <property type="protein sequence ID" value="MBB6209551.1"/>
    <property type="molecule type" value="Genomic_DNA"/>
</dbReference>
<feature type="active site" description="Nucleophile; cysteine thiosulfonate intermediate" evidence="4">
    <location>
        <position position="226"/>
    </location>
</feature>
<keyword evidence="4" id="KW-0408">Iron</keyword>
<dbReference type="PANTHER" id="PTHR46509:SF1">
    <property type="entry name" value="PHOSPHOADENOSINE PHOSPHOSULFATE REDUCTASE"/>
    <property type="match status" value="1"/>
</dbReference>
<dbReference type="InterPro" id="IPR014729">
    <property type="entry name" value="Rossmann-like_a/b/a_fold"/>
</dbReference>
<keyword evidence="7" id="KW-1185">Reference proteome</keyword>
<comment type="catalytic activity">
    <reaction evidence="4">
        <text>[thioredoxin]-disulfide + sulfite + AMP + 2 H(+) = adenosine 5'-phosphosulfate + [thioredoxin]-dithiol</text>
        <dbReference type="Rhea" id="RHEA:21976"/>
        <dbReference type="Rhea" id="RHEA-COMP:10698"/>
        <dbReference type="Rhea" id="RHEA-COMP:10700"/>
        <dbReference type="ChEBI" id="CHEBI:15378"/>
        <dbReference type="ChEBI" id="CHEBI:17359"/>
        <dbReference type="ChEBI" id="CHEBI:29950"/>
        <dbReference type="ChEBI" id="CHEBI:50058"/>
        <dbReference type="ChEBI" id="CHEBI:58243"/>
        <dbReference type="ChEBI" id="CHEBI:456215"/>
        <dbReference type="EC" id="1.8.4.10"/>
    </reaction>
</comment>
<keyword evidence="2 4" id="KW-0560">Oxidoreductase</keyword>
<feature type="binding site" evidence="4">
    <location>
        <position position="200"/>
    </location>
    <ligand>
        <name>[4Fe-4S] cluster</name>
        <dbReference type="ChEBI" id="CHEBI:49883"/>
    </ligand>
</feature>
<name>A0A7X0DL27_NOVIT</name>
<evidence type="ECO:0000256" key="1">
    <source>
        <dbReference type="ARBA" id="ARBA00009732"/>
    </source>
</evidence>
<sequence>MSAAAQALTGVDGLAADLTGATPQEIIARAYADYGQGLALVSSFGTESAVLLHMAAQIDPAFPVLFLNTGKLFGETLRYRDTLVAHLGLTNVRTLKPDAAPLAVEDADGMLFSRDYDRCCFLRKVEPLAAGLAGYAAWINGRKGHHGSGRSALPVVEADGDRIKFTPLARWTAEDVTAYFGAHSLPRHPLEEDGYPSVGCYTCTSRVATGGDIRSGRWAGTGKTECGIHTVLSSAIPTPSQTRSPVAVQD</sequence>
<dbReference type="InterPro" id="IPR004511">
    <property type="entry name" value="PAPS/APS_Rdtase"/>
</dbReference>
<dbReference type="PIRSF" id="PIRSF000857">
    <property type="entry name" value="PAPS_reductase"/>
    <property type="match status" value="1"/>
</dbReference>
<dbReference type="PANTHER" id="PTHR46509">
    <property type="entry name" value="PHOSPHOADENOSINE PHOSPHOSULFATE REDUCTASE"/>
    <property type="match status" value="1"/>
</dbReference>
<evidence type="ECO:0000313" key="6">
    <source>
        <dbReference type="EMBL" id="MBB6209551.1"/>
    </source>
</evidence>
<dbReference type="RefSeq" id="WP_184261913.1">
    <property type="nucleotide sequence ID" value="NZ_JACIIX010000002.1"/>
</dbReference>
<feature type="binding site" evidence="4">
    <location>
        <position position="203"/>
    </location>
    <ligand>
        <name>[4Fe-4S] cluster</name>
        <dbReference type="ChEBI" id="CHEBI:49883"/>
    </ligand>
</feature>
<dbReference type="Proteomes" id="UP000544872">
    <property type="component" value="Unassembled WGS sequence"/>
</dbReference>
<dbReference type="HAMAP" id="MF_00063">
    <property type="entry name" value="CysH"/>
    <property type="match status" value="1"/>
</dbReference>
<dbReference type="GO" id="GO:0043866">
    <property type="term" value="F:adenylyl-sulfate reductase (thioredoxin) activity"/>
    <property type="evidence" value="ECO:0007669"/>
    <property type="project" value="UniProtKB-EC"/>
</dbReference>
<gene>
    <name evidence="4" type="primary">cysH</name>
    <name evidence="6" type="ORF">FHS48_000953</name>
</gene>
<comment type="subcellular location">
    <subcellularLocation>
        <location evidence="4">Cytoplasm</location>
    </subcellularLocation>
</comment>
<evidence type="ECO:0000256" key="3">
    <source>
        <dbReference type="ARBA" id="ARBA00024327"/>
    </source>
</evidence>
<keyword evidence="4" id="KW-0963">Cytoplasm</keyword>
<comment type="similarity">
    <text evidence="1 4">Belongs to the PAPS reductase family. CysH subfamily.</text>
</comment>
<reference evidence="6 7" key="1">
    <citation type="submission" date="2020-08" db="EMBL/GenBank/DDBJ databases">
        <title>Genomic Encyclopedia of Type Strains, Phase IV (KMG-IV): sequencing the most valuable type-strain genomes for metagenomic binning, comparative biology and taxonomic classification.</title>
        <authorList>
            <person name="Goeker M."/>
        </authorList>
    </citation>
    <scope>NUCLEOTIDE SEQUENCE [LARGE SCALE GENOMIC DNA]</scope>
    <source>
        <strain evidence="6 7">DSM 11590</strain>
    </source>
</reference>
<dbReference type="EC" id="1.8.4.10" evidence="4"/>
<dbReference type="SUPFAM" id="SSF52402">
    <property type="entry name" value="Adenine nucleotide alpha hydrolases-like"/>
    <property type="match status" value="1"/>
</dbReference>
<proteinExistence type="inferred from homology"/>
<evidence type="ECO:0000256" key="4">
    <source>
        <dbReference type="HAMAP-Rule" id="MF_00063"/>
    </source>
</evidence>
<dbReference type="InterPro" id="IPR002500">
    <property type="entry name" value="PAPS_reduct_dom"/>
</dbReference>
<dbReference type="AlphaFoldDB" id="A0A7X0DL27"/>
<dbReference type="GO" id="GO:0005737">
    <property type="term" value="C:cytoplasm"/>
    <property type="evidence" value="ECO:0007669"/>
    <property type="project" value="UniProtKB-SubCell"/>
</dbReference>
<organism evidence="6 7">
    <name type="scientific">Novispirillum itersonii</name>
    <name type="common">Aquaspirillum itersonii</name>
    <dbReference type="NCBI Taxonomy" id="189"/>
    <lineage>
        <taxon>Bacteria</taxon>
        <taxon>Pseudomonadati</taxon>
        <taxon>Pseudomonadota</taxon>
        <taxon>Alphaproteobacteria</taxon>
        <taxon>Rhodospirillales</taxon>
        <taxon>Novispirillaceae</taxon>
        <taxon>Novispirillum</taxon>
    </lineage>
</organism>
<accession>A0A7X0DL27</accession>
<comment type="function">
    <text evidence="4">Catalyzes the formation of sulfite from adenosine 5'-phosphosulfate (APS) using thioredoxin as an electron donor.</text>
</comment>
<evidence type="ECO:0000259" key="5">
    <source>
        <dbReference type="Pfam" id="PF01507"/>
    </source>
</evidence>
<evidence type="ECO:0000313" key="7">
    <source>
        <dbReference type="Proteomes" id="UP000544872"/>
    </source>
</evidence>
<comment type="pathway">
    <text evidence="3 4">Sulfur metabolism; hydrogen sulfide biosynthesis; sulfite from sulfate.</text>
</comment>
<feature type="binding site" evidence="4">
    <location>
        <position position="119"/>
    </location>
    <ligand>
        <name>[4Fe-4S] cluster</name>
        <dbReference type="ChEBI" id="CHEBI:49883"/>
    </ligand>
</feature>
<dbReference type="NCBIfam" id="NF002537">
    <property type="entry name" value="PRK02090.1"/>
    <property type="match status" value="1"/>
</dbReference>
<feature type="binding site" evidence="4">
    <location>
        <position position="120"/>
    </location>
    <ligand>
        <name>[4Fe-4S] cluster</name>
        <dbReference type="ChEBI" id="CHEBI:49883"/>
    </ligand>
</feature>
<dbReference type="Gene3D" id="3.40.50.620">
    <property type="entry name" value="HUPs"/>
    <property type="match status" value="1"/>
</dbReference>
<keyword evidence="4" id="KW-0479">Metal-binding</keyword>
<feature type="domain" description="Phosphoadenosine phosphosulphate reductase" evidence="5">
    <location>
        <begin position="38"/>
        <end position="205"/>
    </location>
</feature>